<dbReference type="Proteomes" id="UP001500603">
    <property type="component" value="Unassembled WGS sequence"/>
</dbReference>
<comment type="caution">
    <text evidence="2">The sequence shown here is derived from an EMBL/GenBank/DDBJ whole genome shotgun (WGS) entry which is preliminary data.</text>
</comment>
<sequence length="263" mass="29404">MGSNPHSYEGAMAMDPDRPAGRGLEVVFRDLTSARRRLHNLELAALTLGAELIEHGSERATATRAAQILEQRMVERRVVDQHRRGSTEYVPASVDSPELDPYRARGESDSWSGLRGRGVVEPDPGRRRQQERLRAVRFDLLAVLARCRRYRFDNAAFTEEIARGLCAATDKLGAGSDSEVFRVWQRGMLLRLFEEPTPHGRPCAFAVLDAGQGRAPLIIEWDSCERRLALVSRMARAGISPVAICDRLLTDLSIASPLRYSLR</sequence>
<dbReference type="EMBL" id="BAABJM010000001">
    <property type="protein sequence ID" value="GAA5044875.1"/>
    <property type="molecule type" value="Genomic_DNA"/>
</dbReference>
<protein>
    <submittedName>
        <fullName evidence="2">Uncharacterized protein</fullName>
    </submittedName>
</protein>
<organism evidence="2 3">
    <name type="scientific">Nocardia callitridis</name>
    <dbReference type="NCBI Taxonomy" id="648753"/>
    <lineage>
        <taxon>Bacteria</taxon>
        <taxon>Bacillati</taxon>
        <taxon>Actinomycetota</taxon>
        <taxon>Actinomycetes</taxon>
        <taxon>Mycobacteriales</taxon>
        <taxon>Nocardiaceae</taxon>
        <taxon>Nocardia</taxon>
    </lineage>
</organism>
<proteinExistence type="predicted"/>
<evidence type="ECO:0000313" key="3">
    <source>
        <dbReference type="Proteomes" id="UP001500603"/>
    </source>
</evidence>
<gene>
    <name evidence="2" type="ORF">GCM10023318_08240</name>
</gene>
<evidence type="ECO:0000256" key="1">
    <source>
        <dbReference type="SAM" id="MobiDB-lite"/>
    </source>
</evidence>
<feature type="region of interest" description="Disordered" evidence="1">
    <location>
        <begin position="91"/>
        <end position="126"/>
    </location>
</feature>
<name>A0ABP9JXN5_9NOCA</name>
<accession>A0ABP9JXN5</accession>
<keyword evidence="3" id="KW-1185">Reference proteome</keyword>
<reference evidence="3" key="1">
    <citation type="journal article" date="2019" name="Int. J. Syst. Evol. Microbiol.">
        <title>The Global Catalogue of Microorganisms (GCM) 10K type strain sequencing project: providing services to taxonomists for standard genome sequencing and annotation.</title>
        <authorList>
            <consortium name="The Broad Institute Genomics Platform"/>
            <consortium name="The Broad Institute Genome Sequencing Center for Infectious Disease"/>
            <person name="Wu L."/>
            <person name="Ma J."/>
        </authorList>
    </citation>
    <scope>NUCLEOTIDE SEQUENCE [LARGE SCALE GENOMIC DNA]</scope>
    <source>
        <strain evidence="3">JCM 18298</strain>
    </source>
</reference>
<evidence type="ECO:0000313" key="2">
    <source>
        <dbReference type="EMBL" id="GAA5044875.1"/>
    </source>
</evidence>